<evidence type="ECO:0000256" key="3">
    <source>
        <dbReference type="ARBA" id="ARBA00023157"/>
    </source>
</evidence>
<dbReference type="Proteomes" id="UP001221558">
    <property type="component" value="Chromosome"/>
</dbReference>
<keyword evidence="3" id="KW-1015">Disulfide bond</keyword>
<feature type="signal peptide" evidence="5">
    <location>
        <begin position="1"/>
        <end position="21"/>
    </location>
</feature>
<keyword evidence="4" id="KW-0676">Redox-active center</keyword>
<evidence type="ECO:0000313" key="7">
    <source>
        <dbReference type="EMBL" id="WDF67063.1"/>
    </source>
</evidence>
<dbReference type="InterPro" id="IPR000866">
    <property type="entry name" value="AhpC/TSA"/>
</dbReference>
<proteinExistence type="predicted"/>
<dbReference type="PROSITE" id="PS00194">
    <property type="entry name" value="THIOREDOXIN_1"/>
    <property type="match status" value="1"/>
</dbReference>
<keyword evidence="8" id="KW-1185">Reference proteome</keyword>
<organism evidence="7 8">
    <name type="scientific">Sphingobacterium oryzagri</name>
    <dbReference type="NCBI Taxonomy" id="3025669"/>
    <lineage>
        <taxon>Bacteria</taxon>
        <taxon>Pseudomonadati</taxon>
        <taxon>Bacteroidota</taxon>
        <taxon>Sphingobacteriia</taxon>
        <taxon>Sphingobacteriales</taxon>
        <taxon>Sphingobacteriaceae</taxon>
        <taxon>Sphingobacterium</taxon>
    </lineage>
</organism>
<protein>
    <submittedName>
        <fullName evidence="7">TlpA disulfide reductase family protein</fullName>
    </submittedName>
</protein>
<dbReference type="PROSITE" id="PS51352">
    <property type="entry name" value="THIOREDOXIN_2"/>
    <property type="match status" value="1"/>
</dbReference>
<keyword evidence="2" id="KW-0201">Cytochrome c-type biogenesis</keyword>
<dbReference type="InterPro" id="IPR025380">
    <property type="entry name" value="DUF4369"/>
</dbReference>
<gene>
    <name evidence="7" type="ORF">PQ465_12180</name>
</gene>
<dbReference type="Pfam" id="PF00578">
    <property type="entry name" value="AhpC-TSA"/>
    <property type="match status" value="1"/>
</dbReference>
<feature type="chain" id="PRO_5045111672" evidence="5">
    <location>
        <begin position="22"/>
        <end position="377"/>
    </location>
</feature>
<dbReference type="EMBL" id="CP117880">
    <property type="protein sequence ID" value="WDF67063.1"/>
    <property type="molecule type" value="Genomic_DNA"/>
</dbReference>
<dbReference type="PANTHER" id="PTHR42852">
    <property type="entry name" value="THIOL:DISULFIDE INTERCHANGE PROTEIN DSBE"/>
    <property type="match status" value="1"/>
</dbReference>
<dbReference type="InterPro" id="IPR036249">
    <property type="entry name" value="Thioredoxin-like_sf"/>
</dbReference>
<dbReference type="RefSeq" id="WP_274265799.1">
    <property type="nucleotide sequence ID" value="NZ_CP117880.1"/>
</dbReference>
<feature type="domain" description="Thioredoxin" evidence="6">
    <location>
        <begin position="235"/>
        <end position="377"/>
    </location>
</feature>
<sequence>MKRILINILATAVLTPSLLMAQSKVQINGKIKPAPAGSVLYLNYVNDGASEQDSVLLDQSGNFRFKATITKPAIARLFISHPENPGLKKNSDKVFFYLEKGTVKFSPSDSLRTAQIDAGDLNRDYSALKSALLPLEREREALFATLNEENKKSELFVKNYIERNEALAESMKKVYRSFITAHSKSIVSFYALERVVGAIPDYAELELLFTSLDNELKQSEQGKTWYDKLQVLKSTAVGAVAPVFTSSTPQGTAIALADLRGKYVLLDFWASWCAPCRSESPHLVQAYEKYSKKGFTIFNISLDSKSAKEAWEKAIKDDNLEQWDHASDLDGFKSATAILYGIQAIPQNFLIDPSGKIVAKNLRGEHLDRELAKIFEK</sequence>
<dbReference type="SUPFAM" id="SSF52833">
    <property type="entry name" value="Thioredoxin-like"/>
    <property type="match status" value="1"/>
</dbReference>
<dbReference type="InterPro" id="IPR013766">
    <property type="entry name" value="Thioredoxin_domain"/>
</dbReference>
<name>A0ABY7WFA8_9SPHI</name>
<keyword evidence="5" id="KW-0732">Signal</keyword>
<comment type="subcellular location">
    <subcellularLocation>
        <location evidence="1">Cell envelope</location>
    </subcellularLocation>
</comment>
<reference evidence="7 8" key="1">
    <citation type="submission" date="2023-02" db="EMBL/GenBank/DDBJ databases">
        <title>Genome sequence of Sphingobacterium sp. KACC 22765.</title>
        <authorList>
            <person name="Kim S."/>
            <person name="Heo J."/>
            <person name="Kwon S.-W."/>
        </authorList>
    </citation>
    <scope>NUCLEOTIDE SEQUENCE [LARGE SCALE GENOMIC DNA]</scope>
    <source>
        <strain evidence="7 8">KACC 22765</strain>
    </source>
</reference>
<evidence type="ECO:0000256" key="4">
    <source>
        <dbReference type="ARBA" id="ARBA00023284"/>
    </source>
</evidence>
<dbReference type="CDD" id="cd02966">
    <property type="entry name" value="TlpA_like_family"/>
    <property type="match status" value="1"/>
</dbReference>
<dbReference type="InterPro" id="IPR017937">
    <property type="entry name" value="Thioredoxin_CS"/>
</dbReference>
<accession>A0ABY7WFA8</accession>
<dbReference type="InterPro" id="IPR050553">
    <property type="entry name" value="Thioredoxin_ResA/DsbE_sf"/>
</dbReference>
<evidence type="ECO:0000256" key="1">
    <source>
        <dbReference type="ARBA" id="ARBA00004196"/>
    </source>
</evidence>
<dbReference type="PANTHER" id="PTHR42852:SF6">
    <property type="entry name" value="THIOL:DISULFIDE INTERCHANGE PROTEIN DSBE"/>
    <property type="match status" value="1"/>
</dbReference>
<evidence type="ECO:0000313" key="8">
    <source>
        <dbReference type="Proteomes" id="UP001221558"/>
    </source>
</evidence>
<dbReference type="Pfam" id="PF14289">
    <property type="entry name" value="DUF4369"/>
    <property type="match status" value="1"/>
</dbReference>
<dbReference type="Gene3D" id="3.40.30.10">
    <property type="entry name" value="Glutaredoxin"/>
    <property type="match status" value="1"/>
</dbReference>
<evidence type="ECO:0000256" key="2">
    <source>
        <dbReference type="ARBA" id="ARBA00022748"/>
    </source>
</evidence>
<evidence type="ECO:0000259" key="6">
    <source>
        <dbReference type="PROSITE" id="PS51352"/>
    </source>
</evidence>
<evidence type="ECO:0000256" key="5">
    <source>
        <dbReference type="SAM" id="SignalP"/>
    </source>
</evidence>